<evidence type="ECO:0000313" key="2">
    <source>
        <dbReference type="EMBL" id="ORY12778.1"/>
    </source>
</evidence>
<protein>
    <submittedName>
        <fullName evidence="2">Uncharacterized protein</fullName>
    </submittedName>
</protein>
<sequence length="274" mass="29815">MLPSSSSGNTPTNYVWIISVSPTKAVNDAAKLDIIASNDPSLLGEEKSMGTPKPRAFGRRAPRHSFSGQTTDNRPTFTRTMKSTRTNSAKLLSPSDAAANLASIPHISIHVQCAMHILTPPHPQITSILHHPLPLASLRSSFIHRVIMLHEHACHLGSSSLKSWSNEIAMIVHNYQSASRLSLSFYRSLEGALAQPGSHSSPRLSANIFSVLGTTGWHFIPCTTVSLASGPLIHLEGTYQWFIAPGHRMSDVNGCVRIRTFSNHSYRAHIGSTT</sequence>
<feature type="compositionally biased region" description="Polar residues" evidence="1">
    <location>
        <begin position="66"/>
        <end position="79"/>
    </location>
</feature>
<feature type="region of interest" description="Disordered" evidence="1">
    <location>
        <begin position="42"/>
        <end position="79"/>
    </location>
</feature>
<gene>
    <name evidence="2" type="ORF">BCR34DRAFT_289113</name>
</gene>
<reference evidence="2 3" key="1">
    <citation type="submission" date="2016-07" db="EMBL/GenBank/DDBJ databases">
        <title>Pervasive Adenine N6-methylation of Active Genes in Fungi.</title>
        <authorList>
            <consortium name="DOE Joint Genome Institute"/>
            <person name="Mondo S.J."/>
            <person name="Dannebaum R.O."/>
            <person name="Kuo R.C."/>
            <person name="Labutti K."/>
            <person name="Haridas S."/>
            <person name="Kuo A."/>
            <person name="Salamov A."/>
            <person name="Ahrendt S.R."/>
            <person name="Lipzen A."/>
            <person name="Sullivan W."/>
            <person name="Andreopoulos W.B."/>
            <person name="Clum A."/>
            <person name="Lindquist E."/>
            <person name="Daum C."/>
            <person name="Ramamoorthy G.K."/>
            <person name="Gryganskyi A."/>
            <person name="Culley D."/>
            <person name="Magnuson J.K."/>
            <person name="James T.Y."/>
            <person name="O'Malley M.A."/>
            <person name="Stajich J.E."/>
            <person name="Spatafora J.W."/>
            <person name="Visel A."/>
            <person name="Grigoriev I.V."/>
        </authorList>
    </citation>
    <scope>NUCLEOTIDE SEQUENCE [LARGE SCALE GENOMIC DNA]</scope>
    <source>
        <strain evidence="2 3">CBS 115471</strain>
    </source>
</reference>
<name>A0A1Y1ZRC9_9PLEO</name>
<accession>A0A1Y1ZRC9</accession>
<comment type="caution">
    <text evidence="2">The sequence shown here is derived from an EMBL/GenBank/DDBJ whole genome shotgun (WGS) entry which is preliminary data.</text>
</comment>
<dbReference type="EMBL" id="MCFA01000048">
    <property type="protein sequence ID" value="ORY12778.1"/>
    <property type="molecule type" value="Genomic_DNA"/>
</dbReference>
<dbReference type="Proteomes" id="UP000193144">
    <property type="component" value="Unassembled WGS sequence"/>
</dbReference>
<proteinExistence type="predicted"/>
<evidence type="ECO:0000313" key="3">
    <source>
        <dbReference type="Proteomes" id="UP000193144"/>
    </source>
</evidence>
<dbReference type="AlphaFoldDB" id="A0A1Y1ZRC9"/>
<evidence type="ECO:0000256" key="1">
    <source>
        <dbReference type="SAM" id="MobiDB-lite"/>
    </source>
</evidence>
<organism evidence="2 3">
    <name type="scientific">Clohesyomyces aquaticus</name>
    <dbReference type="NCBI Taxonomy" id="1231657"/>
    <lineage>
        <taxon>Eukaryota</taxon>
        <taxon>Fungi</taxon>
        <taxon>Dikarya</taxon>
        <taxon>Ascomycota</taxon>
        <taxon>Pezizomycotina</taxon>
        <taxon>Dothideomycetes</taxon>
        <taxon>Pleosporomycetidae</taxon>
        <taxon>Pleosporales</taxon>
        <taxon>Lindgomycetaceae</taxon>
        <taxon>Clohesyomyces</taxon>
    </lineage>
</organism>
<keyword evidence="3" id="KW-1185">Reference proteome</keyword>